<reference evidence="1 2" key="1">
    <citation type="submission" date="2016-11" db="EMBL/GenBank/DDBJ databases">
        <title>Whole Genome Sequence of Listeria newyorkensis.</title>
        <authorList>
            <person name="Frink S."/>
            <person name="Morales C."/>
            <person name="Kiang D."/>
        </authorList>
    </citation>
    <scope>NUCLEOTIDE SEQUENCE [LARGE SCALE GENOMIC DNA]</scope>
    <source>
        <strain evidence="1 2">F1604011-044</strain>
    </source>
</reference>
<evidence type="ECO:0008006" key="3">
    <source>
        <dbReference type="Google" id="ProtNLM"/>
    </source>
</evidence>
<protein>
    <recommendedName>
        <fullName evidence="3">DUF1871 family protein</fullName>
    </recommendedName>
</protein>
<dbReference type="RefSeq" id="WP_036093026.1">
    <property type="nucleotide sequence ID" value="NZ_BJEY01000014.1"/>
</dbReference>
<dbReference type="SUPFAM" id="SSF116922">
    <property type="entry name" value="YugE-like"/>
    <property type="match status" value="1"/>
</dbReference>
<evidence type="ECO:0000313" key="2">
    <source>
        <dbReference type="Proteomes" id="UP000236500"/>
    </source>
</evidence>
<gene>
    <name evidence="1" type="ORF">BMT55_04185</name>
</gene>
<dbReference type="Gene3D" id="1.10.340.20">
    <property type="entry name" value="Apc36109-like domain"/>
    <property type="match status" value="1"/>
</dbReference>
<accession>A0ABX4XQ43</accession>
<dbReference type="Proteomes" id="UP000236500">
    <property type="component" value="Unassembled WGS sequence"/>
</dbReference>
<proteinExistence type="predicted"/>
<comment type="caution">
    <text evidence="1">The sequence shown here is derived from an EMBL/GenBank/DDBJ whole genome shotgun (WGS) entry which is preliminary data.</text>
</comment>
<dbReference type="InterPro" id="IPR023162">
    <property type="entry name" value="Apc36109-like_dom_sf"/>
</dbReference>
<dbReference type="EMBL" id="MPDH01000003">
    <property type="protein sequence ID" value="PNP93971.1"/>
    <property type="molecule type" value="Genomic_DNA"/>
</dbReference>
<name>A0ABX4XQ43_9LIST</name>
<organism evidence="1 2">
    <name type="scientific">Listeria newyorkensis</name>
    <dbReference type="NCBI Taxonomy" id="1497681"/>
    <lineage>
        <taxon>Bacteria</taxon>
        <taxon>Bacillati</taxon>
        <taxon>Bacillota</taxon>
        <taxon>Bacilli</taxon>
        <taxon>Bacillales</taxon>
        <taxon>Listeriaceae</taxon>
        <taxon>Listeria</taxon>
    </lineage>
</organism>
<sequence length="84" mass="9959">MRNKVKHVIDEWDPIEVLPFAPSDEYDSEINQIVYFLNRREVTDFELANKIEEVFIDAFDDSIIQFTKEEYMAIARKILSEGTE</sequence>
<evidence type="ECO:0000313" key="1">
    <source>
        <dbReference type="EMBL" id="PNP93971.1"/>
    </source>
</evidence>
<dbReference type="InterPro" id="IPR015053">
    <property type="entry name" value="DUF1871"/>
</dbReference>
<keyword evidence="2" id="KW-1185">Reference proteome</keyword>
<dbReference type="Pfam" id="PF08958">
    <property type="entry name" value="DUF1871"/>
    <property type="match status" value="1"/>
</dbReference>